<dbReference type="Proteomes" id="UP000619244">
    <property type="component" value="Unassembled WGS sequence"/>
</dbReference>
<dbReference type="RefSeq" id="WP_190189746.1">
    <property type="nucleotide sequence ID" value="NZ_BMVU01000005.1"/>
</dbReference>
<sequence>MSLGLGTDRLPESAWFKSSYSGGNETECVECARVEDDVLVRDSKRGEGPVLVVRGPAWNAFTRALLDGRMKG</sequence>
<keyword evidence="3" id="KW-1185">Reference proteome</keyword>
<gene>
    <name evidence="2" type="ORF">GCM10010358_19220</name>
</gene>
<dbReference type="AlphaFoldDB" id="A0A918KIY1"/>
<accession>A0A918KIY1</accession>
<dbReference type="EMBL" id="BMVU01000005">
    <property type="protein sequence ID" value="GGX65002.1"/>
    <property type="molecule type" value="Genomic_DNA"/>
</dbReference>
<dbReference type="InterPro" id="IPR007278">
    <property type="entry name" value="DUF397"/>
</dbReference>
<evidence type="ECO:0000313" key="2">
    <source>
        <dbReference type="EMBL" id="GGX65002.1"/>
    </source>
</evidence>
<evidence type="ECO:0000313" key="3">
    <source>
        <dbReference type="Proteomes" id="UP000619244"/>
    </source>
</evidence>
<comment type="caution">
    <text evidence="2">The sequence shown here is derived from an EMBL/GenBank/DDBJ whole genome shotgun (WGS) entry which is preliminary data.</text>
</comment>
<organism evidence="2 3">
    <name type="scientific">Streptomyces minutiscleroticus</name>
    <dbReference type="NCBI Taxonomy" id="68238"/>
    <lineage>
        <taxon>Bacteria</taxon>
        <taxon>Bacillati</taxon>
        <taxon>Actinomycetota</taxon>
        <taxon>Actinomycetes</taxon>
        <taxon>Kitasatosporales</taxon>
        <taxon>Streptomycetaceae</taxon>
        <taxon>Streptomyces</taxon>
    </lineage>
</organism>
<dbReference type="Pfam" id="PF04149">
    <property type="entry name" value="DUF397"/>
    <property type="match status" value="1"/>
</dbReference>
<proteinExistence type="predicted"/>
<evidence type="ECO:0000259" key="1">
    <source>
        <dbReference type="Pfam" id="PF04149"/>
    </source>
</evidence>
<protein>
    <recommendedName>
        <fullName evidence="1">DUF397 domain-containing protein</fullName>
    </recommendedName>
</protein>
<feature type="domain" description="DUF397" evidence="1">
    <location>
        <begin position="14"/>
        <end position="64"/>
    </location>
</feature>
<name>A0A918KIY1_9ACTN</name>
<reference evidence="2" key="1">
    <citation type="journal article" date="2014" name="Int. J. Syst. Evol. Microbiol.">
        <title>Complete genome sequence of Corynebacterium casei LMG S-19264T (=DSM 44701T), isolated from a smear-ripened cheese.</title>
        <authorList>
            <consortium name="US DOE Joint Genome Institute (JGI-PGF)"/>
            <person name="Walter F."/>
            <person name="Albersmeier A."/>
            <person name="Kalinowski J."/>
            <person name="Ruckert C."/>
        </authorList>
    </citation>
    <scope>NUCLEOTIDE SEQUENCE</scope>
    <source>
        <strain evidence="2">JCM 4790</strain>
    </source>
</reference>
<reference evidence="2" key="2">
    <citation type="submission" date="2020-09" db="EMBL/GenBank/DDBJ databases">
        <authorList>
            <person name="Sun Q."/>
            <person name="Ohkuma M."/>
        </authorList>
    </citation>
    <scope>NUCLEOTIDE SEQUENCE</scope>
    <source>
        <strain evidence="2">JCM 4790</strain>
    </source>
</reference>